<name>A0A242M5H8_CABSO</name>
<gene>
    <name evidence="5" type="ORF">PAMC26577_37855</name>
</gene>
<evidence type="ECO:0000259" key="4">
    <source>
        <dbReference type="Pfam" id="PF01494"/>
    </source>
</evidence>
<dbReference type="Proteomes" id="UP000195221">
    <property type="component" value="Unassembled WGS sequence"/>
</dbReference>
<dbReference type="GO" id="GO:0016709">
    <property type="term" value="F:oxidoreductase activity, acting on paired donors, with incorporation or reduction of molecular oxygen, NAD(P)H as one donor, and incorporation of one atom of oxygen"/>
    <property type="evidence" value="ECO:0007669"/>
    <property type="project" value="UniProtKB-ARBA"/>
</dbReference>
<comment type="caution">
    <text evidence="5">The sequence shown here is derived from an EMBL/GenBank/DDBJ whole genome shotgun (WGS) entry which is preliminary data.</text>
</comment>
<dbReference type="Pfam" id="PF01494">
    <property type="entry name" value="FAD_binding_3"/>
    <property type="match status" value="1"/>
</dbReference>
<dbReference type="NCBIfam" id="NF004780">
    <property type="entry name" value="PRK06126.1"/>
    <property type="match status" value="1"/>
</dbReference>
<dbReference type="InterPro" id="IPR050641">
    <property type="entry name" value="RIFMO-like"/>
</dbReference>
<keyword evidence="2" id="KW-0285">Flavoprotein</keyword>
<dbReference type="Gene3D" id="3.40.30.120">
    <property type="match status" value="1"/>
</dbReference>
<dbReference type="PANTHER" id="PTHR43004">
    <property type="entry name" value="TRK SYSTEM POTASSIUM UPTAKE PROTEIN"/>
    <property type="match status" value="1"/>
</dbReference>
<dbReference type="InterPro" id="IPR002938">
    <property type="entry name" value="FAD-bd"/>
</dbReference>
<dbReference type="RefSeq" id="WP_062174825.1">
    <property type="nucleotide sequence ID" value="NZ_NBTZ01000161.1"/>
</dbReference>
<accession>A0A242M5H8</accession>
<evidence type="ECO:0000256" key="3">
    <source>
        <dbReference type="ARBA" id="ARBA00022827"/>
    </source>
</evidence>
<reference evidence="5 6" key="1">
    <citation type="submission" date="2017-03" db="EMBL/GenBank/DDBJ databases">
        <title>Genome analysis of strain PAMC 26577.</title>
        <authorList>
            <person name="Oh H.-M."/>
            <person name="Yang J.-A."/>
        </authorList>
    </citation>
    <scope>NUCLEOTIDE SEQUENCE [LARGE SCALE GENOMIC DNA]</scope>
    <source>
        <strain evidence="5 6">PAMC 26577</strain>
    </source>
</reference>
<dbReference type="InterPro" id="IPR036188">
    <property type="entry name" value="FAD/NAD-bd_sf"/>
</dbReference>
<evidence type="ECO:0000313" key="5">
    <source>
        <dbReference type="EMBL" id="OTP66354.1"/>
    </source>
</evidence>
<evidence type="ECO:0000256" key="2">
    <source>
        <dbReference type="ARBA" id="ARBA00022630"/>
    </source>
</evidence>
<proteinExistence type="predicted"/>
<dbReference type="Gene3D" id="3.50.50.60">
    <property type="entry name" value="FAD/NAD(P)-binding domain"/>
    <property type="match status" value="1"/>
</dbReference>
<comment type="cofactor">
    <cofactor evidence="1">
        <name>FAD</name>
        <dbReference type="ChEBI" id="CHEBI:57692"/>
    </cofactor>
</comment>
<dbReference type="GO" id="GO:0071949">
    <property type="term" value="F:FAD binding"/>
    <property type="evidence" value="ECO:0007669"/>
    <property type="project" value="InterPro"/>
</dbReference>
<protein>
    <submittedName>
        <fullName evidence="5">Salicylate hydroxylase</fullName>
    </submittedName>
</protein>
<dbReference type="PANTHER" id="PTHR43004:SF19">
    <property type="entry name" value="BINDING MONOOXYGENASE, PUTATIVE (JCVI)-RELATED"/>
    <property type="match status" value="1"/>
</dbReference>
<dbReference type="Gene3D" id="3.30.9.10">
    <property type="entry name" value="D-Amino Acid Oxidase, subunit A, domain 2"/>
    <property type="match status" value="1"/>
</dbReference>
<evidence type="ECO:0000256" key="1">
    <source>
        <dbReference type="ARBA" id="ARBA00001974"/>
    </source>
</evidence>
<keyword evidence="3" id="KW-0274">FAD</keyword>
<dbReference type="AlphaFoldDB" id="A0A242M5H8"/>
<dbReference type="Pfam" id="PF21274">
    <property type="entry name" value="Rng_hyd_C"/>
    <property type="match status" value="1"/>
</dbReference>
<organism evidence="5 6">
    <name type="scientific">Caballeronia sordidicola</name>
    <name type="common">Burkholderia sordidicola</name>
    <dbReference type="NCBI Taxonomy" id="196367"/>
    <lineage>
        <taxon>Bacteria</taxon>
        <taxon>Pseudomonadati</taxon>
        <taxon>Pseudomonadota</taxon>
        <taxon>Betaproteobacteria</taxon>
        <taxon>Burkholderiales</taxon>
        <taxon>Burkholderiaceae</taxon>
        <taxon>Caballeronia</taxon>
    </lineage>
</organism>
<dbReference type="EMBL" id="NBTZ01000161">
    <property type="protein sequence ID" value="OTP66354.1"/>
    <property type="molecule type" value="Genomic_DNA"/>
</dbReference>
<feature type="domain" description="FAD-binding" evidence="4">
    <location>
        <begin position="3"/>
        <end position="372"/>
    </location>
</feature>
<evidence type="ECO:0000313" key="6">
    <source>
        <dbReference type="Proteomes" id="UP000195221"/>
    </source>
</evidence>
<dbReference type="PRINTS" id="PR00420">
    <property type="entry name" value="RNGMNOXGNASE"/>
</dbReference>
<dbReference type="SUPFAM" id="SSF51905">
    <property type="entry name" value="FAD/NAD(P)-binding domain"/>
    <property type="match status" value="1"/>
</dbReference>
<sequence length="565" mass="61082">MLDCDVIIVGGGPVGLFLAAELGQRGIRVEVFDAKPGTSSHPAANANSARTMEHFRRIGISSKVRAMGLPPDYAPDVAYFTSIAGHELARLEQPASKDSVERAKSHSFTWATPEPPHRCSQLFVEPILLEAARSHDTCHVSFGARVVGFFESDDIVTASVEYDATEDKPAETKSIKARYLVGCDGPRSMVRKALSIRFEGLSGEKRDFMGGQMDAVYFYAPEIYKISPHKPAWQYWTFSPKQRALIIAVDGQGHFIMNVQMREDEVPDDDTVRRRISEAIGADVPFELKSSSTWTAGFTLVAERFSLGNVFLAGDAAHLFTPTGGLGYNTGIDDAANLAWKLEAMLKGFAGEAMAASYEAERKPSALRNTTFARAFADSIGRVQVPAETFASGPSGTAAREAVGAYLAFHATAEFVIPGVHLGTRYESSPLVAAEPGPVPVDTANLYVPTARPGHRAPHAWLADGRSLYDRFGPSFTLLCTAQHGINASRHQALERAASILPHLAVLNIDDPVVADLYKAAFVLIRPDQHVAWRGEELNEEFVTAALHTVGRVSEGTSAVVDAAA</sequence>